<reference evidence="2" key="1">
    <citation type="journal article" date="2021" name="Nat. Commun.">
        <title>Genetic determinants of endophytism in the Arabidopsis root mycobiome.</title>
        <authorList>
            <person name="Mesny F."/>
            <person name="Miyauchi S."/>
            <person name="Thiergart T."/>
            <person name="Pickel B."/>
            <person name="Atanasova L."/>
            <person name="Karlsson M."/>
            <person name="Huettel B."/>
            <person name="Barry K.W."/>
            <person name="Haridas S."/>
            <person name="Chen C."/>
            <person name="Bauer D."/>
            <person name="Andreopoulos W."/>
            <person name="Pangilinan J."/>
            <person name="LaButti K."/>
            <person name="Riley R."/>
            <person name="Lipzen A."/>
            <person name="Clum A."/>
            <person name="Drula E."/>
            <person name="Henrissat B."/>
            <person name="Kohler A."/>
            <person name="Grigoriev I.V."/>
            <person name="Martin F.M."/>
            <person name="Hacquard S."/>
        </authorList>
    </citation>
    <scope>NUCLEOTIDE SEQUENCE</scope>
    <source>
        <strain evidence="2">MPI-SDFR-AT-0073</strain>
    </source>
</reference>
<evidence type="ECO:0000256" key="1">
    <source>
        <dbReference type="ARBA" id="ARBA00023604"/>
    </source>
</evidence>
<organism evidence="2 3">
    <name type="scientific">Truncatella angustata</name>
    <dbReference type="NCBI Taxonomy" id="152316"/>
    <lineage>
        <taxon>Eukaryota</taxon>
        <taxon>Fungi</taxon>
        <taxon>Dikarya</taxon>
        <taxon>Ascomycota</taxon>
        <taxon>Pezizomycotina</taxon>
        <taxon>Sordariomycetes</taxon>
        <taxon>Xylariomycetidae</taxon>
        <taxon>Amphisphaeriales</taxon>
        <taxon>Sporocadaceae</taxon>
        <taxon>Truncatella</taxon>
    </lineage>
</organism>
<dbReference type="InterPro" id="IPR044053">
    <property type="entry name" value="AsaB-like"/>
</dbReference>
<comment type="caution">
    <text evidence="2">The sequence shown here is derived from an EMBL/GenBank/DDBJ whole genome shotgun (WGS) entry which is preliminary data.</text>
</comment>
<proteinExistence type="inferred from homology"/>
<accession>A0A9P8RKU0</accession>
<dbReference type="AlphaFoldDB" id="A0A9P8RKU0"/>
<keyword evidence="3" id="KW-1185">Reference proteome</keyword>
<dbReference type="GO" id="GO:0016491">
    <property type="term" value="F:oxidoreductase activity"/>
    <property type="evidence" value="ECO:0007669"/>
    <property type="project" value="InterPro"/>
</dbReference>
<dbReference type="PANTHER" id="PTHR34598:SF3">
    <property type="entry name" value="OXIDOREDUCTASE AN1597"/>
    <property type="match status" value="1"/>
</dbReference>
<dbReference type="RefSeq" id="XP_045952652.1">
    <property type="nucleotide sequence ID" value="XM_046104064.1"/>
</dbReference>
<comment type="similarity">
    <text evidence="1">Belongs to the asaB hydroxylase/desaturase family.</text>
</comment>
<dbReference type="EMBL" id="JAGPXC010000010">
    <property type="protein sequence ID" value="KAH6646138.1"/>
    <property type="molecule type" value="Genomic_DNA"/>
</dbReference>
<dbReference type="NCBIfam" id="NF041278">
    <property type="entry name" value="CmcJ_NvfI_EfuI"/>
    <property type="match status" value="1"/>
</dbReference>
<gene>
    <name evidence="2" type="ORF">BKA67DRAFT_583344</name>
</gene>
<dbReference type="PANTHER" id="PTHR34598">
    <property type="entry name" value="BLL6449 PROTEIN"/>
    <property type="match status" value="1"/>
</dbReference>
<evidence type="ECO:0000313" key="3">
    <source>
        <dbReference type="Proteomes" id="UP000758603"/>
    </source>
</evidence>
<dbReference type="GeneID" id="70132955"/>
<evidence type="ECO:0000313" key="2">
    <source>
        <dbReference type="EMBL" id="KAH6646138.1"/>
    </source>
</evidence>
<dbReference type="OrthoDB" id="412788at2759"/>
<dbReference type="Proteomes" id="UP000758603">
    <property type="component" value="Unassembled WGS sequence"/>
</dbReference>
<sequence>MLLYCTVTLAMPLFDSSSPASCSTAQRLSDVSPTSTMATMVSDMANNALDESTAVNEHQEKHDVATELNYWDDPGDGSRPTPIYIGKGHITNERPHRPHRFVVSDVSGDEDRYTLDSHGFQYIRHESKEKDFVDEQRIRAEYYPECAQALQDVTGASRIHVFNHKVRRGPTHWHHLGLKNLANRGPVTKTHVDQSYDGAEKRLRWELPEEADELIKKRYQIINVWRPIKTIYKDPVAVANANSVPDADLVGAEMIEDGFRGESWVVRHNPTHHWYYKHGLKTDEVLLIKCFDSDKSVARRALHSAFEDPAYCSMEHRQSIEVRCLVFYDT</sequence>
<protein>
    <recommendedName>
        <fullName evidence="4">Methyltransferase</fullName>
    </recommendedName>
</protein>
<evidence type="ECO:0008006" key="4">
    <source>
        <dbReference type="Google" id="ProtNLM"/>
    </source>
</evidence>
<name>A0A9P8RKU0_9PEZI</name>